<sequence>FIDANPDLYATKKNQIHSQVTTPPSFSPPSIGKEDFMERKPPEFAYGCIYQSLLWLPSRSCS</sequence>
<feature type="non-terminal residue" evidence="2">
    <location>
        <position position="1"/>
    </location>
</feature>
<protein>
    <submittedName>
        <fullName evidence="2">Uncharacterized protein</fullName>
    </submittedName>
</protein>
<name>A0A392U8U7_9FABA</name>
<dbReference type="Proteomes" id="UP000265520">
    <property type="component" value="Unassembled WGS sequence"/>
</dbReference>
<dbReference type="AlphaFoldDB" id="A0A392U8U7"/>
<organism evidence="2 3">
    <name type="scientific">Trifolium medium</name>
    <dbReference type="NCBI Taxonomy" id="97028"/>
    <lineage>
        <taxon>Eukaryota</taxon>
        <taxon>Viridiplantae</taxon>
        <taxon>Streptophyta</taxon>
        <taxon>Embryophyta</taxon>
        <taxon>Tracheophyta</taxon>
        <taxon>Spermatophyta</taxon>
        <taxon>Magnoliopsida</taxon>
        <taxon>eudicotyledons</taxon>
        <taxon>Gunneridae</taxon>
        <taxon>Pentapetalae</taxon>
        <taxon>rosids</taxon>
        <taxon>fabids</taxon>
        <taxon>Fabales</taxon>
        <taxon>Fabaceae</taxon>
        <taxon>Papilionoideae</taxon>
        <taxon>50 kb inversion clade</taxon>
        <taxon>NPAAA clade</taxon>
        <taxon>Hologalegina</taxon>
        <taxon>IRL clade</taxon>
        <taxon>Trifolieae</taxon>
        <taxon>Trifolium</taxon>
    </lineage>
</organism>
<evidence type="ECO:0000313" key="3">
    <source>
        <dbReference type="Proteomes" id="UP000265520"/>
    </source>
</evidence>
<comment type="caution">
    <text evidence="2">The sequence shown here is derived from an EMBL/GenBank/DDBJ whole genome shotgun (WGS) entry which is preliminary data.</text>
</comment>
<evidence type="ECO:0000313" key="2">
    <source>
        <dbReference type="EMBL" id="MCI69468.1"/>
    </source>
</evidence>
<proteinExistence type="predicted"/>
<keyword evidence="3" id="KW-1185">Reference proteome</keyword>
<reference evidence="2 3" key="1">
    <citation type="journal article" date="2018" name="Front. Plant Sci.">
        <title>Red Clover (Trifolium pratense) and Zigzag Clover (T. medium) - A Picture of Genomic Similarities and Differences.</title>
        <authorList>
            <person name="Dluhosova J."/>
            <person name="Istvanek J."/>
            <person name="Nedelnik J."/>
            <person name="Repkova J."/>
        </authorList>
    </citation>
    <scope>NUCLEOTIDE SEQUENCE [LARGE SCALE GENOMIC DNA]</scope>
    <source>
        <strain evidence="3">cv. 10/8</strain>
        <tissue evidence="2">Leaf</tissue>
    </source>
</reference>
<accession>A0A392U8U7</accession>
<dbReference type="EMBL" id="LXQA010756565">
    <property type="protein sequence ID" value="MCI69468.1"/>
    <property type="molecule type" value="Genomic_DNA"/>
</dbReference>
<feature type="region of interest" description="Disordered" evidence="1">
    <location>
        <begin position="13"/>
        <end position="35"/>
    </location>
</feature>
<feature type="compositionally biased region" description="Polar residues" evidence="1">
    <location>
        <begin position="13"/>
        <end position="24"/>
    </location>
</feature>
<evidence type="ECO:0000256" key="1">
    <source>
        <dbReference type="SAM" id="MobiDB-lite"/>
    </source>
</evidence>